<dbReference type="GeneID" id="104613065"/>
<protein>
    <submittedName>
        <fullName evidence="2">Uncharacterized protein LOC104613065</fullName>
    </submittedName>
</protein>
<name>A0A1U8QB09_NELNU</name>
<organism evidence="1 2">
    <name type="scientific">Nelumbo nucifera</name>
    <name type="common">Sacred lotus</name>
    <dbReference type="NCBI Taxonomy" id="4432"/>
    <lineage>
        <taxon>Eukaryota</taxon>
        <taxon>Viridiplantae</taxon>
        <taxon>Streptophyta</taxon>
        <taxon>Embryophyta</taxon>
        <taxon>Tracheophyta</taxon>
        <taxon>Spermatophyta</taxon>
        <taxon>Magnoliopsida</taxon>
        <taxon>Proteales</taxon>
        <taxon>Nelumbonaceae</taxon>
        <taxon>Nelumbo</taxon>
    </lineage>
</organism>
<accession>A0A1U8QB09</accession>
<dbReference type="Proteomes" id="UP000189703">
    <property type="component" value="Unplaced"/>
</dbReference>
<gene>
    <name evidence="2" type="primary">LOC104613065</name>
</gene>
<dbReference type="RefSeq" id="XP_019055963.1">
    <property type="nucleotide sequence ID" value="XM_019200418.1"/>
</dbReference>
<dbReference type="AlphaFoldDB" id="A0A1U8QB09"/>
<reference evidence="2" key="1">
    <citation type="submission" date="2025-08" db="UniProtKB">
        <authorList>
            <consortium name="RefSeq"/>
        </authorList>
    </citation>
    <scope>IDENTIFICATION</scope>
</reference>
<proteinExistence type="predicted"/>
<dbReference type="KEGG" id="nnu:104613065"/>
<evidence type="ECO:0000313" key="2">
    <source>
        <dbReference type="RefSeq" id="XP_019055963.1"/>
    </source>
</evidence>
<sequence length="118" mass="12970">MESMLVVSKRKASRKKRRIECHSSMEGTSASVEVGQEECVVGPSTSDIPCFVPHVDISVIDRVADPYVALRMARGMLLPKGVRYYRGLDLVDVGTQMTRCIIQVNTMGQVLLDQVAAS</sequence>
<keyword evidence="1" id="KW-1185">Reference proteome</keyword>
<evidence type="ECO:0000313" key="1">
    <source>
        <dbReference type="Proteomes" id="UP000189703"/>
    </source>
</evidence>
<dbReference type="InParanoid" id="A0A1U8QB09"/>